<dbReference type="OrthoDB" id="809632at2759"/>
<dbReference type="EMBL" id="LFYR01000277">
    <property type="protein sequence ID" value="KMZ74563.1"/>
    <property type="molecule type" value="Genomic_DNA"/>
</dbReference>
<dbReference type="SUPFAM" id="SSF51735">
    <property type="entry name" value="NAD(P)-binding Rossmann-fold domains"/>
    <property type="match status" value="1"/>
</dbReference>
<dbReference type="SMART" id="SM00829">
    <property type="entry name" value="PKS_ER"/>
    <property type="match status" value="1"/>
</dbReference>
<dbReference type="InterPro" id="IPR041694">
    <property type="entry name" value="ADH_N_2"/>
</dbReference>
<feature type="domain" description="Enoyl reductase (ER)" evidence="3">
    <location>
        <begin position="19"/>
        <end position="340"/>
    </location>
</feature>
<dbReference type="Gene3D" id="3.40.50.720">
    <property type="entry name" value="NAD(P)-binding Rossmann-like Domain"/>
    <property type="match status" value="1"/>
</dbReference>
<dbReference type="Pfam" id="PF00107">
    <property type="entry name" value="ADH_zinc_N"/>
    <property type="match status" value="1"/>
</dbReference>
<dbReference type="AlphaFoldDB" id="A0A0K9PZS0"/>
<evidence type="ECO:0000313" key="4">
    <source>
        <dbReference type="EMBL" id="KMZ74563.1"/>
    </source>
</evidence>
<protein>
    <submittedName>
        <fullName evidence="4">Oxidoreductase, zinc-binding dehydrogenase family protein</fullName>
    </submittedName>
</protein>
<dbReference type="Gene3D" id="3.90.180.10">
    <property type="entry name" value="Medium-chain alcohol dehydrogenases, catalytic domain"/>
    <property type="match status" value="1"/>
</dbReference>
<dbReference type="InterPro" id="IPR011032">
    <property type="entry name" value="GroES-like_sf"/>
</dbReference>
<proteinExistence type="predicted"/>
<dbReference type="InterPro" id="IPR036291">
    <property type="entry name" value="NAD(P)-bd_dom_sf"/>
</dbReference>
<dbReference type="Pfam" id="PF16884">
    <property type="entry name" value="ADH_N_2"/>
    <property type="match status" value="1"/>
</dbReference>
<evidence type="ECO:0000259" key="3">
    <source>
        <dbReference type="SMART" id="SM00829"/>
    </source>
</evidence>
<dbReference type="InterPro" id="IPR045010">
    <property type="entry name" value="MDR_fam"/>
</dbReference>
<keyword evidence="5" id="KW-1185">Reference proteome</keyword>
<sequence length="345" mass="37886">MAIASNKQVLLRNFVKTTPIVSDMELKLSPTEVPLTVPAGSGAILVKNLYLSCDPYMRGRMRDFHGSYIHPFTPGSVIEGFGVSRVIDSDNPDYSAGDYVAGMTGWEEYSVIVKCQQMRKIQNNDAIPLSYHLGLLGMPGFTAYCGFFEICAPKKGDYVFVSAASGAVGQLVGQFAKAFGCYVVGSAGTAEKVNLLKTKLGFDEAFNYKEEVDFNAALKRYFPDGIDVYFDNVGGAMLEAAIQNMKLFGRIAVCGMVSQNSQSDPNGIHNLFNFISKRIRLQGFVQSDHLHLHPQFLDYVTKEYTQGKITYIEDMNYGLENAPDALVGLFSGKNVGKQVICVSKD</sequence>
<evidence type="ECO:0000256" key="2">
    <source>
        <dbReference type="ARBA" id="ARBA00023002"/>
    </source>
</evidence>
<name>A0A0K9PZS0_ZOSMR</name>
<dbReference type="STRING" id="29655.A0A0K9PZS0"/>
<dbReference type="InterPro" id="IPR013149">
    <property type="entry name" value="ADH-like_C"/>
</dbReference>
<evidence type="ECO:0000313" key="5">
    <source>
        <dbReference type="Proteomes" id="UP000036987"/>
    </source>
</evidence>
<accession>A0A0K9PZS0</accession>
<dbReference type="CDD" id="cd08295">
    <property type="entry name" value="double_bond_reductase_like"/>
    <property type="match status" value="1"/>
</dbReference>
<keyword evidence="2" id="KW-0560">Oxidoreductase</keyword>
<reference evidence="5" key="1">
    <citation type="journal article" date="2016" name="Nature">
        <title>The genome of the seagrass Zostera marina reveals angiosperm adaptation to the sea.</title>
        <authorList>
            <person name="Olsen J.L."/>
            <person name="Rouze P."/>
            <person name="Verhelst B."/>
            <person name="Lin Y.-C."/>
            <person name="Bayer T."/>
            <person name="Collen J."/>
            <person name="Dattolo E."/>
            <person name="De Paoli E."/>
            <person name="Dittami S."/>
            <person name="Maumus F."/>
            <person name="Michel G."/>
            <person name="Kersting A."/>
            <person name="Lauritano C."/>
            <person name="Lohaus R."/>
            <person name="Toepel M."/>
            <person name="Tonon T."/>
            <person name="Vanneste K."/>
            <person name="Amirebrahimi M."/>
            <person name="Brakel J."/>
            <person name="Bostroem C."/>
            <person name="Chovatia M."/>
            <person name="Grimwood J."/>
            <person name="Jenkins J.W."/>
            <person name="Jueterbock A."/>
            <person name="Mraz A."/>
            <person name="Stam W.T."/>
            <person name="Tice H."/>
            <person name="Bornberg-Bauer E."/>
            <person name="Green P.J."/>
            <person name="Pearson G.A."/>
            <person name="Procaccini G."/>
            <person name="Duarte C.M."/>
            <person name="Schmutz J."/>
            <person name="Reusch T.B.H."/>
            <person name="Van de Peer Y."/>
        </authorList>
    </citation>
    <scope>NUCLEOTIDE SEQUENCE [LARGE SCALE GENOMIC DNA]</scope>
    <source>
        <strain evidence="5">cv. Finnish</strain>
    </source>
</reference>
<organism evidence="4 5">
    <name type="scientific">Zostera marina</name>
    <name type="common">Eelgrass</name>
    <dbReference type="NCBI Taxonomy" id="29655"/>
    <lineage>
        <taxon>Eukaryota</taxon>
        <taxon>Viridiplantae</taxon>
        <taxon>Streptophyta</taxon>
        <taxon>Embryophyta</taxon>
        <taxon>Tracheophyta</taxon>
        <taxon>Spermatophyta</taxon>
        <taxon>Magnoliopsida</taxon>
        <taxon>Liliopsida</taxon>
        <taxon>Zosteraceae</taxon>
        <taxon>Zostera</taxon>
    </lineage>
</organism>
<dbReference type="FunFam" id="3.40.50.720:FF:000121">
    <property type="entry name" value="Prostaglandin reductase 2"/>
    <property type="match status" value="1"/>
</dbReference>
<gene>
    <name evidence="4" type="ORF">ZOSMA_125G00260</name>
</gene>
<dbReference type="Proteomes" id="UP000036987">
    <property type="component" value="Unassembled WGS sequence"/>
</dbReference>
<dbReference type="OMA" id="EEKCRYA"/>
<dbReference type="InterPro" id="IPR020843">
    <property type="entry name" value="ER"/>
</dbReference>
<comment type="subunit">
    <text evidence="1">Homodimer.</text>
</comment>
<dbReference type="PANTHER" id="PTHR43205">
    <property type="entry name" value="PROSTAGLANDIN REDUCTASE"/>
    <property type="match status" value="1"/>
</dbReference>
<dbReference type="GO" id="GO:0016628">
    <property type="term" value="F:oxidoreductase activity, acting on the CH-CH group of donors, NAD or NADP as acceptor"/>
    <property type="evidence" value="ECO:0007669"/>
    <property type="project" value="InterPro"/>
</dbReference>
<comment type="caution">
    <text evidence="4">The sequence shown here is derived from an EMBL/GenBank/DDBJ whole genome shotgun (WGS) entry which is preliminary data.</text>
</comment>
<evidence type="ECO:0000256" key="1">
    <source>
        <dbReference type="ARBA" id="ARBA00011738"/>
    </source>
</evidence>
<dbReference type="SUPFAM" id="SSF50129">
    <property type="entry name" value="GroES-like"/>
    <property type="match status" value="1"/>
</dbReference>
<dbReference type="PANTHER" id="PTHR43205:SF35">
    <property type="entry name" value="ZINC-BINDING DEHYDROGENASE FAMILY PROTEIN"/>
    <property type="match status" value="1"/>
</dbReference>